<feature type="signal peptide" evidence="1">
    <location>
        <begin position="1"/>
        <end position="29"/>
    </location>
</feature>
<organism evidence="2 3">
    <name type="scientific">Alteripontixanthobacter maritimus</name>
    <dbReference type="NCBI Taxonomy" id="2161824"/>
    <lineage>
        <taxon>Bacteria</taxon>
        <taxon>Pseudomonadati</taxon>
        <taxon>Pseudomonadota</taxon>
        <taxon>Alphaproteobacteria</taxon>
        <taxon>Sphingomonadales</taxon>
        <taxon>Erythrobacteraceae</taxon>
        <taxon>Alteripontixanthobacter</taxon>
    </lineage>
</organism>
<keyword evidence="3" id="KW-1185">Reference proteome</keyword>
<protein>
    <submittedName>
        <fullName evidence="2">Uncharacterized protein</fullName>
    </submittedName>
</protein>
<keyword evidence="1" id="KW-0732">Signal</keyword>
<dbReference type="EMBL" id="QBKA01000002">
    <property type="protein sequence ID" value="RDC61020.1"/>
    <property type="molecule type" value="Genomic_DNA"/>
</dbReference>
<feature type="chain" id="PRO_5016597285" evidence="1">
    <location>
        <begin position="30"/>
        <end position="138"/>
    </location>
</feature>
<proteinExistence type="predicted"/>
<name>A0A369Q9J4_9SPHN</name>
<evidence type="ECO:0000256" key="1">
    <source>
        <dbReference type="SAM" id="SignalP"/>
    </source>
</evidence>
<dbReference type="Proteomes" id="UP000253727">
    <property type="component" value="Unassembled WGS sequence"/>
</dbReference>
<evidence type="ECO:0000313" key="3">
    <source>
        <dbReference type="Proteomes" id="UP000253727"/>
    </source>
</evidence>
<accession>A0A369Q9J4</accession>
<dbReference type="OrthoDB" id="7595119at2"/>
<dbReference type="RefSeq" id="WP_115367058.1">
    <property type="nucleotide sequence ID" value="NZ_QBKA01000002.1"/>
</dbReference>
<sequence length="138" mass="14770">MATRQTITISAALFLGTLGVSGIAMPAFAQKTAATVLNGLDKGMWTIRFRDGTPSRRICVKQGSDLIQLRHRGSNCRRYVVENSGNVASVQYSCPGNGFGRTSVRRESSSLVQLESQGIAGGQPFEFTAEARRTGPCG</sequence>
<dbReference type="AlphaFoldDB" id="A0A369Q9J4"/>
<reference evidence="2 3" key="1">
    <citation type="submission" date="2018-04" db="EMBL/GenBank/DDBJ databases">
        <title>Altererythrobacter sp. HME9302 genome sequencing and assembly.</title>
        <authorList>
            <person name="Kang H."/>
            <person name="Kim H."/>
            <person name="Joh K."/>
        </authorList>
    </citation>
    <scope>NUCLEOTIDE SEQUENCE [LARGE SCALE GENOMIC DNA]</scope>
    <source>
        <strain evidence="2 3">HME9302</strain>
    </source>
</reference>
<evidence type="ECO:0000313" key="2">
    <source>
        <dbReference type="EMBL" id="RDC61020.1"/>
    </source>
</evidence>
<comment type="caution">
    <text evidence="2">The sequence shown here is derived from an EMBL/GenBank/DDBJ whole genome shotgun (WGS) entry which is preliminary data.</text>
</comment>
<gene>
    <name evidence="2" type="ORF">HME9302_02237</name>
</gene>